<dbReference type="InterPro" id="IPR003613">
    <property type="entry name" value="Ubox_domain"/>
</dbReference>
<protein>
    <recommendedName>
        <fullName evidence="3">RING-type E3 ubiquitin transferase</fullName>
        <ecNumber evidence="3">2.3.2.27</ecNumber>
    </recommendedName>
</protein>
<dbReference type="Pfam" id="PF04564">
    <property type="entry name" value="U-box"/>
    <property type="match status" value="1"/>
</dbReference>
<comment type="pathway">
    <text evidence="2">Protein modification; protein ubiquitination.</text>
</comment>
<dbReference type="OrthoDB" id="9984778at2759"/>
<feature type="repeat" description="ARM" evidence="5">
    <location>
        <begin position="752"/>
        <end position="780"/>
    </location>
</feature>
<evidence type="ECO:0000256" key="1">
    <source>
        <dbReference type="ARBA" id="ARBA00000900"/>
    </source>
</evidence>
<evidence type="ECO:0000256" key="5">
    <source>
        <dbReference type="PROSITE-ProRule" id="PRU00259"/>
    </source>
</evidence>
<dbReference type="InterPro" id="IPR011989">
    <property type="entry name" value="ARM-like"/>
</dbReference>
<dbReference type="InterPro" id="IPR000225">
    <property type="entry name" value="Armadillo"/>
</dbReference>
<evidence type="ECO:0000256" key="6">
    <source>
        <dbReference type="SAM" id="SignalP"/>
    </source>
</evidence>
<dbReference type="SMART" id="SM00185">
    <property type="entry name" value="ARM"/>
    <property type="match status" value="7"/>
</dbReference>
<gene>
    <name evidence="8" type="ORF">HPP92_000594</name>
</gene>
<dbReference type="GO" id="GO:0061630">
    <property type="term" value="F:ubiquitin protein ligase activity"/>
    <property type="evidence" value="ECO:0007669"/>
    <property type="project" value="UniProtKB-EC"/>
</dbReference>
<dbReference type="SUPFAM" id="SSF48371">
    <property type="entry name" value="ARM repeat"/>
    <property type="match status" value="2"/>
</dbReference>
<accession>A0A835S1M8</accession>
<dbReference type="Gene3D" id="3.30.40.10">
    <property type="entry name" value="Zinc/RING finger domain, C3HC4 (zinc finger)"/>
    <property type="match status" value="1"/>
</dbReference>
<dbReference type="UniPathway" id="UPA00143"/>
<dbReference type="GO" id="GO:0016567">
    <property type="term" value="P:protein ubiquitination"/>
    <property type="evidence" value="ECO:0007669"/>
    <property type="project" value="UniProtKB-UniPathway"/>
</dbReference>
<organism evidence="8 9">
    <name type="scientific">Vanilla planifolia</name>
    <name type="common">Vanilla</name>
    <dbReference type="NCBI Taxonomy" id="51239"/>
    <lineage>
        <taxon>Eukaryota</taxon>
        <taxon>Viridiplantae</taxon>
        <taxon>Streptophyta</taxon>
        <taxon>Embryophyta</taxon>
        <taxon>Tracheophyta</taxon>
        <taxon>Spermatophyta</taxon>
        <taxon>Magnoliopsida</taxon>
        <taxon>Liliopsida</taxon>
        <taxon>Asparagales</taxon>
        <taxon>Orchidaceae</taxon>
        <taxon>Vanilloideae</taxon>
        <taxon>Vanilleae</taxon>
        <taxon>Vanilla</taxon>
    </lineage>
</organism>
<dbReference type="PROSITE" id="PS50176">
    <property type="entry name" value="ARM_REPEAT"/>
    <property type="match status" value="1"/>
</dbReference>
<evidence type="ECO:0000256" key="4">
    <source>
        <dbReference type="ARBA" id="ARBA00022679"/>
    </source>
</evidence>
<dbReference type="Gene3D" id="1.25.10.10">
    <property type="entry name" value="Leucine-rich Repeat Variant"/>
    <property type="match status" value="3"/>
</dbReference>
<evidence type="ECO:0000256" key="3">
    <source>
        <dbReference type="ARBA" id="ARBA00012483"/>
    </source>
</evidence>
<dbReference type="InterPro" id="IPR052608">
    <property type="entry name" value="U-box_domain_protein"/>
</dbReference>
<comment type="catalytic activity">
    <reaction evidence="1">
        <text>S-ubiquitinyl-[E2 ubiquitin-conjugating enzyme]-L-cysteine + [acceptor protein]-L-lysine = [E2 ubiquitin-conjugating enzyme]-L-cysteine + N(6)-ubiquitinyl-[acceptor protein]-L-lysine.</text>
        <dbReference type="EC" id="2.3.2.27"/>
    </reaction>
</comment>
<dbReference type="AlphaFoldDB" id="A0A835S1M8"/>
<dbReference type="PANTHER" id="PTHR45958:SF15">
    <property type="entry name" value="RING-TYPE E3 UBIQUITIN TRANSFERASE"/>
    <property type="match status" value="1"/>
</dbReference>
<dbReference type="EMBL" id="JADCNL010000001">
    <property type="protein sequence ID" value="KAG0495903.1"/>
    <property type="molecule type" value="Genomic_DNA"/>
</dbReference>
<evidence type="ECO:0000313" key="8">
    <source>
        <dbReference type="EMBL" id="KAG0495903.1"/>
    </source>
</evidence>
<keyword evidence="4" id="KW-0808">Transferase</keyword>
<comment type="caution">
    <text evidence="8">The sequence shown here is derived from an EMBL/GenBank/DDBJ whole genome shotgun (WGS) entry which is preliminary data.</text>
</comment>
<evidence type="ECO:0000313" key="9">
    <source>
        <dbReference type="Proteomes" id="UP000636800"/>
    </source>
</evidence>
<dbReference type="Proteomes" id="UP000636800">
    <property type="component" value="Chromosome 1"/>
</dbReference>
<feature type="domain" description="U-box" evidence="7">
    <location>
        <begin position="275"/>
        <end position="349"/>
    </location>
</feature>
<dbReference type="InterPro" id="IPR016024">
    <property type="entry name" value="ARM-type_fold"/>
</dbReference>
<name>A0A835S1M8_VANPL</name>
<dbReference type="PANTHER" id="PTHR45958">
    <property type="entry name" value="RING-TYPE E3 UBIQUITIN TRANSFERASE"/>
    <property type="match status" value="1"/>
</dbReference>
<dbReference type="InterPro" id="IPR013083">
    <property type="entry name" value="Znf_RING/FYVE/PHD"/>
</dbReference>
<sequence>MSGVVELLPIGVVLSLLIEQVIATANAINDVLVEKESFRALSKYLHDIEPILRNMQHLELDDTPGVRQTLEFLKRECSTAEGLVQKYSHYGKIYSFLFCRQIAKEIQLATQNLGNSLAFLAPLANSEVLYELSKNVNRLQAEIPEHEIVASLLESSTLEKLSHDMEERQHDQNFINSMLEEIASSAGVNIETSEIKKEFESLCKGKEEAAASHERPIETYLNQVIELLSHADAIKQNIELLSHANAPRDQEKIKKLYELIKTAVEKSEVTDGEILKYNAFICPITKTVMVDPVNLSTGTTCERAEIEAMFEGGCKEDPRTGQPLEDLTLTPNSFVRELTQQWREQNCFLKIIQAKKILQSGDHSAVCNALCDLENVIKESQFAKDWIALEGLIDIIVPLLGRLDNILKLRTLQTLLTIVERHSDNKEKVVAAQGFHYTIKCLGLDSNLSGAAIHLLFELLHVNDGWHQSMAQKNCTWNEALCRKLKEQGNAIAFLVIIVLDKQYQESAKKAEDILLQLCIDDDKTISLVASFHWFKPLAWRLSHGLESSKQTMMQTLEQMQLVDEDIKQLGEAGVIKPLVEMASRGADSDKLAFVILAKLSNSYENRRLIVEAGAFPLILKQISSALVSSVVKEKCSEIFEKLTCDSEEFLSNVGHAVPEVEPIINSLVAELKNPNTCITIRKTVFRALLNICKHERVAAEKAIATTDGISSILPLLDDSEQEIRQLALQLIHQFSTKVPVAIADLLLLHGNMLKTLLSLLRDDNQPQLQVIAAGLLANLQKSTMKLTNRLAELGTIPVLLKLLDQGSNEAKEYVLDSLIGFLNPANIDMQKSVVNAGAYPLLVNTLKSESLTARAKAAELIGNLSSNSPKLTAMPKASCLSFCFAKQAPTCEVHGGICGVESSFCLLQVDALPVLVRLLRERDEAVNQASLHAMKTLAQEGLTLRSAKVFHRYGAIDQMLVVLERMETNLAIKEELVELLDKSFDDHEVATKYSVQAWEILERLTAFDGNRNDGLRRRLPS</sequence>
<dbReference type="EC" id="2.3.2.27" evidence="3"/>
<reference evidence="8 9" key="1">
    <citation type="journal article" date="2020" name="Nat. Food">
        <title>A phased Vanilla planifolia genome enables genetic improvement of flavour and production.</title>
        <authorList>
            <person name="Hasing T."/>
            <person name="Tang H."/>
            <person name="Brym M."/>
            <person name="Khazi F."/>
            <person name="Huang T."/>
            <person name="Chambers A.H."/>
        </authorList>
    </citation>
    <scope>NUCLEOTIDE SEQUENCE [LARGE SCALE GENOMIC DNA]</scope>
    <source>
        <tissue evidence="8">Leaf</tissue>
    </source>
</reference>
<keyword evidence="6" id="KW-0732">Signal</keyword>
<feature type="chain" id="PRO_5032795342" description="RING-type E3 ubiquitin transferase" evidence="6">
    <location>
        <begin position="24"/>
        <end position="1022"/>
    </location>
</feature>
<feature type="signal peptide" evidence="6">
    <location>
        <begin position="1"/>
        <end position="23"/>
    </location>
</feature>
<evidence type="ECO:0000256" key="2">
    <source>
        <dbReference type="ARBA" id="ARBA00004906"/>
    </source>
</evidence>
<dbReference type="PROSITE" id="PS51698">
    <property type="entry name" value="U_BOX"/>
    <property type="match status" value="1"/>
</dbReference>
<evidence type="ECO:0000259" key="7">
    <source>
        <dbReference type="PROSITE" id="PS51698"/>
    </source>
</evidence>
<keyword evidence="9" id="KW-1185">Reference proteome</keyword>
<proteinExistence type="predicted"/>
<dbReference type="SMART" id="SM00504">
    <property type="entry name" value="Ubox"/>
    <property type="match status" value="1"/>
</dbReference>
<dbReference type="SUPFAM" id="SSF57850">
    <property type="entry name" value="RING/U-box"/>
    <property type="match status" value="1"/>
</dbReference>